<dbReference type="Proteomes" id="UP000789595">
    <property type="component" value="Unassembled WGS sequence"/>
</dbReference>
<name>A0A8J2WZ87_9STRA</name>
<keyword evidence="2" id="KW-1185">Reference proteome</keyword>
<protein>
    <submittedName>
        <fullName evidence="1">Uncharacterized protein</fullName>
    </submittedName>
</protein>
<feature type="non-terminal residue" evidence="1">
    <location>
        <position position="1"/>
    </location>
</feature>
<dbReference type="AlphaFoldDB" id="A0A8J2WZ87"/>
<evidence type="ECO:0000313" key="1">
    <source>
        <dbReference type="EMBL" id="CAH0373509.1"/>
    </source>
</evidence>
<evidence type="ECO:0000313" key="2">
    <source>
        <dbReference type="Proteomes" id="UP000789595"/>
    </source>
</evidence>
<gene>
    <name evidence="1" type="ORF">PECAL_4P07140</name>
</gene>
<comment type="caution">
    <text evidence="1">The sequence shown here is derived from an EMBL/GenBank/DDBJ whole genome shotgun (WGS) entry which is preliminary data.</text>
</comment>
<reference evidence="1" key="1">
    <citation type="submission" date="2021-11" db="EMBL/GenBank/DDBJ databases">
        <authorList>
            <consortium name="Genoscope - CEA"/>
            <person name="William W."/>
        </authorList>
    </citation>
    <scope>NUCLEOTIDE SEQUENCE</scope>
</reference>
<dbReference type="EMBL" id="CAKKNE010000004">
    <property type="protein sequence ID" value="CAH0373509.1"/>
    <property type="molecule type" value="Genomic_DNA"/>
</dbReference>
<accession>A0A8J2WZ87</accession>
<proteinExistence type="predicted"/>
<sequence>RHNIRTTREARRCHHRKPTTIEPIDFLGRVRGEACDSATLYSLGAAFANDTRVVVATYEAFRNDAGGELTRVFRELGLDASAARKTPPRTMKRSPEALSRVFANHKDLARALKRWAPKGCRLEGMILDTKGTRSFRCNAAKACDHFRELERACRGAGEC</sequence>
<organism evidence="1 2">
    <name type="scientific">Pelagomonas calceolata</name>
    <dbReference type="NCBI Taxonomy" id="35677"/>
    <lineage>
        <taxon>Eukaryota</taxon>
        <taxon>Sar</taxon>
        <taxon>Stramenopiles</taxon>
        <taxon>Ochrophyta</taxon>
        <taxon>Pelagophyceae</taxon>
        <taxon>Pelagomonadales</taxon>
        <taxon>Pelagomonadaceae</taxon>
        <taxon>Pelagomonas</taxon>
    </lineage>
</organism>